<dbReference type="Gene3D" id="3.90.650.10">
    <property type="entry name" value="PurM-like C-terminal domain"/>
    <property type="match status" value="1"/>
</dbReference>
<comment type="similarity">
    <text evidence="3 15">Belongs to the AIR synthase family.</text>
</comment>
<dbReference type="STRING" id="1121393.SAMN02745216_04066"/>
<reference evidence="19" key="1">
    <citation type="submission" date="2016-11" db="EMBL/GenBank/DDBJ databases">
        <authorList>
            <person name="Varghese N."/>
            <person name="Submissions S."/>
        </authorList>
    </citation>
    <scope>NUCLEOTIDE SEQUENCE [LARGE SCALE GENOMIC DNA]</scope>
    <source>
        <strain evidence="19">DSM 16219</strain>
    </source>
</reference>
<dbReference type="NCBIfam" id="TIGR00878">
    <property type="entry name" value="purM"/>
    <property type="match status" value="1"/>
</dbReference>
<evidence type="ECO:0000256" key="15">
    <source>
        <dbReference type="HAMAP-Rule" id="MF_00741"/>
    </source>
</evidence>
<evidence type="ECO:0000256" key="3">
    <source>
        <dbReference type="ARBA" id="ARBA00010280"/>
    </source>
</evidence>
<dbReference type="InterPro" id="IPR004733">
    <property type="entry name" value="PurM_cligase"/>
</dbReference>
<evidence type="ECO:0000256" key="8">
    <source>
        <dbReference type="ARBA" id="ARBA00022741"/>
    </source>
</evidence>
<dbReference type="GO" id="GO:0004637">
    <property type="term" value="F:phosphoribosylamine-glycine ligase activity"/>
    <property type="evidence" value="ECO:0007669"/>
    <property type="project" value="TreeGrafter"/>
</dbReference>
<dbReference type="EMBL" id="FQZU01000033">
    <property type="protein sequence ID" value="SHK77660.1"/>
    <property type="molecule type" value="Genomic_DNA"/>
</dbReference>
<comment type="catalytic activity">
    <reaction evidence="14 15">
        <text>2-formamido-N(1)-(5-O-phospho-beta-D-ribosyl)acetamidine + ATP = 5-amino-1-(5-phospho-beta-D-ribosyl)imidazole + ADP + phosphate + H(+)</text>
        <dbReference type="Rhea" id="RHEA:23032"/>
        <dbReference type="ChEBI" id="CHEBI:15378"/>
        <dbReference type="ChEBI" id="CHEBI:30616"/>
        <dbReference type="ChEBI" id="CHEBI:43474"/>
        <dbReference type="ChEBI" id="CHEBI:137981"/>
        <dbReference type="ChEBI" id="CHEBI:147287"/>
        <dbReference type="ChEBI" id="CHEBI:456216"/>
        <dbReference type="EC" id="6.3.3.1"/>
    </reaction>
</comment>
<sequence length="347" mass="37401">MAKSLSYADAGVDIDKANRLVDRIKTIVKSTPRQGVIGGIGGFGGLFSLNTEQYERPVLVSSTDGVGTKLRVAIMMDKHDTIGIDLVAMSVNDIVVQGAKPLFFLDYLSMGKLNENTAADIIEGVAEGCRQANCALIGGETAEMPGMYEDGDYDLAGFAVGIADNFKIVDGSDVGQGNVLLGIASTGLHSNGYSLARKVFFDHLGLKVDSYVEDLGMTVGEAMLEPTKIYAEIVRNLIRDIHVNGMAHITGGGIIDNLPRTIPQSCKAVIREGSWEYPAVFPFMKKAGDIDEMEMMRTFNNGIGLVAVIPEPQVQEALELMQAMGEKAYVIGEIAARGENDDRIEWK</sequence>
<dbReference type="GO" id="GO:0046084">
    <property type="term" value="P:adenine biosynthetic process"/>
    <property type="evidence" value="ECO:0007669"/>
    <property type="project" value="TreeGrafter"/>
</dbReference>
<dbReference type="EC" id="6.3.3.1" evidence="4 15"/>
<comment type="pathway">
    <text evidence="2 15">Purine metabolism; IMP biosynthesis via de novo pathway; 5-amino-1-(5-phospho-D-ribosyl)imidazole from N(2)-formyl-N(1)-(5-phospho-D-ribosyl)glycinamide: step 2/2.</text>
</comment>
<evidence type="ECO:0000256" key="12">
    <source>
        <dbReference type="ARBA" id="ARBA00032931"/>
    </source>
</evidence>
<evidence type="ECO:0000256" key="14">
    <source>
        <dbReference type="ARBA" id="ARBA00049057"/>
    </source>
</evidence>
<dbReference type="SUPFAM" id="SSF56042">
    <property type="entry name" value="PurM C-terminal domain-like"/>
    <property type="match status" value="1"/>
</dbReference>
<dbReference type="GO" id="GO:0006189">
    <property type="term" value="P:'de novo' IMP biosynthetic process"/>
    <property type="evidence" value="ECO:0007669"/>
    <property type="project" value="UniProtKB-UniRule"/>
</dbReference>
<evidence type="ECO:0000259" key="16">
    <source>
        <dbReference type="Pfam" id="PF00586"/>
    </source>
</evidence>
<dbReference type="AlphaFoldDB" id="A0A1M6V848"/>
<dbReference type="PANTHER" id="PTHR10520">
    <property type="entry name" value="TRIFUNCTIONAL PURINE BIOSYNTHETIC PROTEIN ADENOSINE-3-RELATED"/>
    <property type="match status" value="1"/>
</dbReference>
<proteinExistence type="inferred from homology"/>
<evidence type="ECO:0000256" key="4">
    <source>
        <dbReference type="ARBA" id="ARBA00013047"/>
    </source>
</evidence>
<keyword evidence="10 15" id="KW-0067">ATP-binding</keyword>
<dbReference type="GO" id="GO:0005524">
    <property type="term" value="F:ATP binding"/>
    <property type="evidence" value="ECO:0007669"/>
    <property type="project" value="UniProtKB-KW"/>
</dbReference>
<protein>
    <recommendedName>
        <fullName evidence="5 15">Phosphoribosylformylglycinamidine cyclo-ligase</fullName>
        <ecNumber evidence="4 15">6.3.3.1</ecNumber>
    </recommendedName>
    <alternativeName>
        <fullName evidence="12 15">AIR synthase</fullName>
    </alternativeName>
    <alternativeName>
        <fullName evidence="13 15">AIRS</fullName>
    </alternativeName>
    <alternativeName>
        <fullName evidence="11 15">Phosphoribosyl-aminoimidazole synthetase</fullName>
    </alternativeName>
</protein>
<keyword evidence="7 15" id="KW-0436">Ligase</keyword>
<dbReference type="HAMAP" id="MF_00741">
    <property type="entry name" value="AIRS"/>
    <property type="match status" value="1"/>
</dbReference>
<dbReference type="UniPathway" id="UPA00074">
    <property type="reaction ID" value="UER00129"/>
</dbReference>
<dbReference type="Pfam" id="PF02769">
    <property type="entry name" value="AIRS_C"/>
    <property type="match status" value="1"/>
</dbReference>
<gene>
    <name evidence="15" type="primary">purM</name>
    <name evidence="18" type="ORF">SAMN02745216_04066</name>
</gene>
<keyword evidence="9 15" id="KW-0658">Purine biosynthesis</keyword>
<dbReference type="OrthoDB" id="9777881at2"/>
<dbReference type="FunFam" id="3.30.1330.10:FF:000001">
    <property type="entry name" value="Phosphoribosylformylglycinamidine cyclo-ligase"/>
    <property type="match status" value="1"/>
</dbReference>
<comment type="subcellular location">
    <subcellularLocation>
        <location evidence="1 15">Cytoplasm</location>
    </subcellularLocation>
</comment>
<dbReference type="InterPro" id="IPR010918">
    <property type="entry name" value="PurM-like_C_dom"/>
</dbReference>
<evidence type="ECO:0000256" key="1">
    <source>
        <dbReference type="ARBA" id="ARBA00004496"/>
    </source>
</evidence>
<dbReference type="Gene3D" id="3.30.1330.10">
    <property type="entry name" value="PurM-like, N-terminal domain"/>
    <property type="match status" value="1"/>
</dbReference>
<dbReference type="Proteomes" id="UP000183994">
    <property type="component" value="Unassembled WGS sequence"/>
</dbReference>
<dbReference type="RefSeq" id="WP_073478110.1">
    <property type="nucleotide sequence ID" value="NZ_FQZU01000033.1"/>
</dbReference>
<dbReference type="GO" id="GO:0005829">
    <property type="term" value="C:cytosol"/>
    <property type="evidence" value="ECO:0007669"/>
    <property type="project" value="TreeGrafter"/>
</dbReference>
<evidence type="ECO:0000313" key="19">
    <source>
        <dbReference type="Proteomes" id="UP000183994"/>
    </source>
</evidence>
<evidence type="ECO:0000256" key="10">
    <source>
        <dbReference type="ARBA" id="ARBA00022840"/>
    </source>
</evidence>
<dbReference type="InterPro" id="IPR036921">
    <property type="entry name" value="PurM-like_N_sf"/>
</dbReference>
<feature type="domain" description="PurM-like C-terminal" evidence="17">
    <location>
        <begin position="176"/>
        <end position="339"/>
    </location>
</feature>
<evidence type="ECO:0000259" key="17">
    <source>
        <dbReference type="Pfam" id="PF02769"/>
    </source>
</evidence>
<dbReference type="SUPFAM" id="SSF55326">
    <property type="entry name" value="PurM N-terminal domain-like"/>
    <property type="match status" value="1"/>
</dbReference>
<feature type="domain" description="PurM-like N-terminal" evidence="16">
    <location>
        <begin position="58"/>
        <end position="163"/>
    </location>
</feature>
<keyword evidence="19" id="KW-1185">Reference proteome</keyword>
<keyword evidence="8 15" id="KW-0547">Nucleotide-binding</keyword>
<dbReference type="CDD" id="cd02196">
    <property type="entry name" value="PurM"/>
    <property type="match status" value="1"/>
</dbReference>
<evidence type="ECO:0000256" key="2">
    <source>
        <dbReference type="ARBA" id="ARBA00004686"/>
    </source>
</evidence>
<dbReference type="InterPro" id="IPR016188">
    <property type="entry name" value="PurM-like_N"/>
</dbReference>
<evidence type="ECO:0000256" key="7">
    <source>
        <dbReference type="ARBA" id="ARBA00022598"/>
    </source>
</evidence>
<dbReference type="PANTHER" id="PTHR10520:SF12">
    <property type="entry name" value="TRIFUNCTIONAL PURINE BIOSYNTHETIC PROTEIN ADENOSINE-3"/>
    <property type="match status" value="1"/>
</dbReference>
<dbReference type="InterPro" id="IPR036676">
    <property type="entry name" value="PurM-like_C_sf"/>
</dbReference>
<evidence type="ECO:0000313" key="18">
    <source>
        <dbReference type="EMBL" id="SHK77660.1"/>
    </source>
</evidence>
<dbReference type="GO" id="GO:0004641">
    <property type="term" value="F:phosphoribosylformylglycinamidine cyclo-ligase activity"/>
    <property type="evidence" value="ECO:0007669"/>
    <property type="project" value="UniProtKB-UniRule"/>
</dbReference>
<evidence type="ECO:0000256" key="6">
    <source>
        <dbReference type="ARBA" id="ARBA00022490"/>
    </source>
</evidence>
<dbReference type="Pfam" id="PF00586">
    <property type="entry name" value="AIRS"/>
    <property type="match status" value="1"/>
</dbReference>
<name>A0A1M6V848_9BACT</name>
<evidence type="ECO:0000256" key="9">
    <source>
        <dbReference type="ARBA" id="ARBA00022755"/>
    </source>
</evidence>
<evidence type="ECO:0000256" key="13">
    <source>
        <dbReference type="ARBA" id="ARBA00033093"/>
    </source>
</evidence>
<evidence type="ECO:0000256" key="5">
    <source>
        <dbReference type="ARBA" id="ARBA00020367"/>
    </source>
</evidence>
<accession>A0A1M6V848</accession>
<dbReference type="FunFam" id="3.90.650.10:FF:000011">
    <property type="entry name" value="Phosphoribosylformylglycinamidine cyclo-ligase"/>
    <property type="match status" value="1"/>
</dbReference>
<evidence type="ECO:0000256" key="11">
    <source>
        <dbReference type="ARBA" id="ARBA00031908"/>
    </source>
</evidence>
<keyword evidence="6 15" id="KW-0963">Cytoplasm</keyword>
<organism evidence="18 19">
    <name type="scientific">Desulfatibacillum alkenivorans DSM 16219</name>
    <dbReference type="NCBI Taxonomy" id="1121393"/>
    <lineage>
        <taxon>Bacteria</taxon>
        <taxon>Pseudomonadati</taxon>
        <taxon>Thermodesulfobacteriota</taxon>
        <taxon>Desulfobacteria</taxon>
        <taxon>Desulfobacterales</taxon>
        <taxon>Desulfatibacillaceae</taxon>
        <taxon>Desulfatibacillum</taxon>
    </lineage>
</organism>